<keyword evidence="3" id="KW-1185">Reference proteome</keyword>
<proteinExistence type="predicted"/>
<dbReference type="OrthoDB" id="1689567at2759"/>
<dbReference type="Proteomes" id="UP000186601">
    <property type="component" value="Unassembled WGS sequence"/>
</dbReference>
<feature type="region of interest" description="Disordered" evidence="1">
    <location>
        <begin position="16"/>
        <end position="40"/>
    </location>
</feature>
<evidence type="ECO:0000313" key="3">
    <source>
        <dbReference type="Proteomes" id="UP000186601"/>
    </source>
</evidence>
<evidence type="ECO:0000256" key="1">
    <source>
        <dbReference type="SAM" id="MobiDB-lite"/>
    </source>
</evidence>
<feature type="compositionally biased region" description="Polar residues" evidence="1">
    <location>
        <begin position="254"/>
        <end position="268"/>
    </location>
</feature>
<organism evidence="2 3">
    <name type="scientific">Hermanssonia centrifuga</name>
    <dbReference type="NCBI Taxonomy" id="98765"/>
    <lineage>
        <taxon>Eukaryota</taxon>
        <taxon>Fungi</taxon>
        <taxon>Dikarya</taxon>
        <taxon>Basidiomycota</taxon>
        <taxon>Agaricomycotina</taxon>
        <taxon>Agaricomycetes</taxon>
        <taxon>Polyporales</taxon>
        <taxon>Meruliaceae</taxon>
        <taxon>Hermanssonia</taxon>
    </lineage>
</organism>
<dbReference type="AlphaFoldDB" id="A0A2R6NEP1"/>
<feature type="compositionally biased region" description="Basic and acidic residues" evidence="1">
    <location>
        <begin position="206"/>
        <end position="218"/>
    </location>
</feature>
<comment type="caution">
    <text evidence="2">The sequence shown here is derived from an EMBL/GenBank/DDBJ whole genome shotgun (WGS) entry which is preliminary data.</text>
</comment>
<protein>
    <submittedName>
        <fullName evidence="2">Uncharacterized protein</fullName>
    </submittedName>
</protein>
<feature type="region of interest" description="Disordered" evidence="1">
    <location>
        <begin position="73"/>
        <end position="106"/>
    </location>
</feature>
<name>A0A2R6NEP1_9APHY</name>
<feature type="region of interest" description="Disordered" evidence="1">
    <location>
        <begin position="203"/>
        <end position="286"/>
    </location>
</feature>
<feature type="compositionally biased region" description="Basic and acidic residues" evidence="1">
    <location>
        <begin position="342"/>
        <end position="361"/>
    </location>
</feature>
<gene>
    <name evidence="2" type="ORF">PHLCEN_2v13653</name>
</gene>
<sequence length="380" mass="41309">MWTWKFTSRVAFSYGTGHKRHHATRRQPNPFGPRSSGDSGVPLHACSSTAGLLAKEPLETSASISVLASDAIPEEQPEDPTLDSPQAHTPLVVSHPHHPRWDDESDPNTTYDNPFYTQPISDMLWLPRDPFSIIDLDDTIDLRISISSEPGAGKLGAWAEDEFIGTALSSVFAGSFGSLDDESSSMQQSRHLDGSEVISLSSGIKSRVDSLDQERDIETSPPRRPSLVPRTLSNASAMSQRRPATLDVGPSGTGFRSFSLGASSTTDILPSPVTHLSVPSGHRRQRSASVDVVGMHARSVPTSASIRSILRTPSGPVTPGATSIISTREAVVGEAIAEWQEAEHERRRQEEAEEEKAKEPRSWLTAWMFARPTTPHAHTS</sequence>
<dbReference type="EMBL" id="MLYV02001350">
    <property type="protein sequence ID" value="PSR70502.1"/>
    <property type="molecule type" value="Genomic_DNA"/>
</dbReference>
<accession>A0A2R6NEP1</accession>
<reference evidence="2 3" key="1">
    <citation type="submission" date="2018-02" db="EMBL/GenBank/DDBJ databases">
        <title>Genome sequence of the basidiomycete white-rot fungus Phlebia centrifuga.</title>
        <authorList>
            <person name="Granchi Z."/>
            <person name="Peng M."/>
            <person name="de Vries R.P."/>
            <person name="Hilden K."/>
            <person name="Makela M.R."/>
            <person name="Grigoriev I."/>
            <person name="Riley R."/>
        </authorList>
    </citation>
    <scope>NUCLEOTIDE SEQUENCE [LARGE SCALE GENOMIC DNA]</scope>
    <source>
        <strain evidence="2 3">FBCC195</strain>
    </source>
</reference>
<feature type="region of interest" description="Disordered" evidence="1">
    <location>
        <begin position="342"/>
        <end position="380"/>
    </location>
</feature>
<evidence type="ECO:0000313" key="2">
    <source>
        <dbReference type="EMBL" id="PSR70502.1"/>
    </source>
</evidence>
<dbReference type="STRING" id="98765.A0A2R6NEP1"/>